<gene>
    <name evidence="1" type="ORF">CAAU_0700</name>
</gene>
<comment type="caution">
    <text evidence="1">The sequence shown here is derived from an EMBL/GenBank/DDBJ whole genome shotgun (WGS) entry which is preliminary data.</text>
</comment>
<keyword evidence="2" id="KW-1185">Reference proteome</keyword>
<dbReference type="STRING" id="857293.CAAU_0700"/>
<name>I7K5F3_9CLOT</name>
<organism evidence="1 2">
    <name type="scientific">Caloramator australicus RC3</name>
    <dbReference type="NCBI Taxonomy" id="857293"/>
    <lineage>
        <taxon>Bacteria</taxon>
        <taxon>Bacillati</taxon>
        <taxon>Bacillota</taxon>
        <taxon>Clostridia</taxon>
        <taxon>Eubacteriales</taxon>
        <taxon>Clostridiaceae</taxon>
        <taxon>Caloramator</taxon>
    </lineage>
</organism>
<protein>
    <submittedName>
        <fullName evidence="1">Uncharacterized protein</fullName>
    </submittedName>
</protein>
<reference evidence="1 2" key="1">
    <citation type="journal article" date="2011" name="J. Bacteriol.">
        <title>Draft genome sequence of Caloramator australicus strain RC3T, a thermoanaerobe from the Great Artesian Basin of Australia.</title>
        <authorList>
            <person name="Ogg C.D."/>
            <person name="Patel B.K.C."/>
        </authorList>
    </citation>
    <scope>NUCLEOTIDE SEQUENCE [LARGE SCALE GENOMIC DNA]</scope>
    <source>
        <strain evidence="1 2">RC3</strain>
    </source>
</reference>
<evidence type="ECO:0000313" key="1">
    <source>
        <dbReference type="EMBL" id="CCJ32784.1"/>
    </source>
</evidence>
<dbReference type="EMBL" id="CAKP01000032">
    <property type="protein sequence ID" value="CCJ32784.1"/>
    <property type="molecule type" value="Genomic_DNA"/>
</dbReference>
<dbReference type="AlphaFoldDB" id="I7K5F3"/>
<sequence>MFNNRTKYPEGIFVKYCTIIAMPETPPLNSLWGTIKAFIPTAETKHPKEININLIRKFIA</sequence>
<proteinExistence type="predicted"/>
<dbReference type="Proteomes" id="UP000007652">
    <property type="component" value="Unassembled WGS sequence"/>
</dbReference>
<accession>I7K5F3</accession>
<evidence type="ECO:0000313" key="2">
    <source>
        <dbReference type="Proteomes" id="UP000007652"/>
    </source>
</evidence>